<evidence type="ECO:0000313" key="3">
    <source>
        <dbReference type="EMBL" id="MFN0256975.1"/>
    </source>
</evidence>
<protein>
    <submittedName>
        <fullName evidence="3">Two-component regulator propeller domain-containing protein</fullName>
    </submittedName>
</protein>
<dbReference type="SUPFAM" id="SSF63829">
    <property type="entry name" value="Calcium-dependent phosphotriesterase"/>
    <property type="match status" value="2"/>
</dbReference>
<evidence type="ECO:0000256" key="1">
    <source>
        <dbReference type="SAM" id="Phobius"/>
    </source>
</evidence>
<proteinExistence type="predicted"/>
<dbReference type="InterPro" id="IPR013783">
    <property type="entry name" value="Ig-like_fold"/>
</dbReference>
<accession>A0ABW9J9U4</accession>
<keyword evidence="1" id="KW-1133">Transmembrane helix</keyword>
<dbReference type="Gene3D" id="2.60.40.10">
    <property type="entry name" value="Immunoglobulins"/>
    <property type="match status" value="1"/>
</dbReference>
<keyword evidence="1" id="KW-0472">Membrane</keyword>
<dbReference type="EMBL" id="SSHJ02000008">
    <property type="protein sequence ID" value="MFN0256975.1"/>
    <property type="molecule type" value="Genomic_DNA"/>
</dbReference>
<dbReference type="Proteomes" id="UP001517247">
    <property type="component" value="Unassembled WGS sequence"/>
</dbReference>
<dbReference type="InterPro" id="IPR015943">
    <property type="entry name" value="WD40/YVTN_repeat-like_dom_sf"/>
</dbReference>
<dbReference type="Gene3D" id="3.30.565.10">
    <property type="entry name" value="Histidine kinase-like ATPase, C-terminal domain"/>
    <property type="match status" value="1"/>
</dbReference>
<feature type="domain" description="Signal transduction histidine kinase internal region" evidence="2">
    <location>
        <begin position="814"/>
        <end position="892"/>
    </location>
</feature>
<name>A0ABW9J9U4_9SPHI</name>
<dbReference type="Gene3D" id="2.130.10.10">
    <property type="entry name" value="YVTN repeat-like/Quinoprotein amine dehydrogenase"/>
    <property type="match status" value="3"/>
</dbReference>
<sequence>MKRWIATYVLLILSAFTVIGQSFPNLKFNQITVRDGLSTNAVRCTYEDKNGIIWIATGKGLNRYDGTGVKEFKHEASDHTTICNDALINIVADKEGQLWLGTFKGLARFNPITGKATNFFHHPTNKNSLAADENCTPFIDSKGNLWLATAAGVQLFDYKKNRFTNYVTLVKGIKQEPSAFQQIAEDQEKRLWALGENGLYLIDQKNKTVNYHAEQDQILALYQTTSGTIYMGEAGNGLRYFQKDNIIKSVKIPINGPSIRVNSITEWTDNSNQNWLCIAANGGLILKNLKNNELKKYVSNELNPSSLNAFQIFHLAKDRQNRLWLSTDNGISIIDPNYQNFENIPVYQQAKFTNPKLLGIPNNMLETIDRFYITCYYAKGIYVFDKSWKLLSHIQQIPENSKSPLSKSISSIYRDSENNFWFSTDSGLVKKTGNNYKIFFPPLDLSVKDNLFISKLYKRKDGKFWIRARKNGIYVFDPHTEKFIKHYPPDGKNIDGSVFSCLIDRQGDFWVGATKGISLYNPSKDTFNKIVIKDAAGKLREVSWVTDIAQDQENVIWAASDVGLLKISKTSKTGFLIDDQMGLPENYLKRVLIDTLGNLWIPSQQGIIKYDRRKSFTYFNYNNGLPFQYEGHGFFEIEKTGNFLLSYSGYVTRFNPYNIKSNTAVPRIILMDVSADGQEKQLQKQSGQKSTTLKAGTKIVNIHFAINSYTAPQENKYFYKVGTDATWQQVKNGDIALGSMPHGKYVLYIKGCNNDEVFSQEEKLLITVLPYWYEKSWFIMLCIAITIFIVVLLLRRRIAFIRNQYLFEQRLSESELKAIRSQMNPHFIFNVLNSIESYIMDNDKRTASKLVQKFASLSRLILENSTKSLIAADKEWKALILYTELEAMRYNHVFSFNFSVDENLDLKSLLLPPMLIQPLIENAILHGLVTDPKPNSHLEVSIRQTNKGLCITVADNGQGIVFAKPSPSHLGVKEKSMGIKSIKERIEMINLQNDNKAASFSVAPGKDNIGTVATVCLPSHYNYVDNAANQ</sequence>
<dbReference type="PANTHER" id="PTHR34220:SF7">
    <property type="entry name" value="SENSOR HISTIDINE KINASE YPDA"/>
    <property type="match status" value="1"/>
</dbReference>
<organism evidence="3 4">
    <name type="scientific">Pedobacter ureilyticus</name>
    <dbReference type="NCBI Taxonomy" id="1393051"/>
    <lineage>
        <taxon>Bacteria</taxon>
        <taxon>Pseudomonadati</taxon>
        <taxon>Bacteroidota</taxon>
        <taxon>Sphingobacteriia</taxon>
        <taxon>Sphingobacteriales</taxon>
        <taxon>Sphingobacteriaceae</taxon>
        <taxon>Pedobacter</taxon>
    </lineage>
</organism>
<keyword evidence="4" id="KW-1185">Reference proteome</keyword>
<dbReference type="InterPro" id="IPR011110">
    <property type="entry name" value="Reg_prop"/>
</dbReference>
<comment type="caution">
    <text evidence="3">The sequence shown here is derived from an EMBL/GenBank/DDBJ whole genome shotgun (WGS) entry which is preliminary data.</text>
</comment>
<dbReference type="InterPro" id="IPR010559">
    <property type="entry name" value="Sig_transdc_His_kin_internal"/>
</dbReference>
<dbReference type="Pfam" id="PF06580">
    <property type="entry name" value="His_kinase"/>
    <property type="match status" value="1"/>
</dbReference>
<gene>
    <name evidence="3" type="ORF">E6A44_015405</name>
</gene>
<dbReference type="RefSeq" id="WP_138724061.1">
    <property type="nucleotide sequence ID" value="NZ_SSHJ02000008.1"/>
</dbReference>
<evidence type="ECO:0000313" key="4">
    <source>
        <dbReference type="Proteomes" id="UP001517247"/>
    </source>
</evidence>
<feature type="transmembrane region" description="Helical" evidence="1">
    <location>
        <begin position="777"/>
        <end position="794"/>
    </location>
</feature>
<reference evidence="3 4" key="1">
    <citation type="submission" date="2024-12" db="EMBL/GenBank/DDBJ databases">
        <authorList>
            <person name="Hu S."/>
        </authorList>
    </citation>
    <scope>NUCLEOTIDE SEQUENCE [LARGE SCALE GENOMIC DNA]</scope>
    <source>
        <strain evidence="3 4">THG-T11</strain>
    </source>
</reference>
<evidence type="ECO:0000259" key="2">
    <source>
        <dbReference type="Pfam" id="PF06580"/>
    </source>
</evidence>
<dbReference type="InterPro" id="IPR036890">
    <property type="entry name" value="HATPase_C_sf"/>
</dbReference>
<dbReference type="Pfam" id="PF07494">
    <property type="entry name" value="Reg_prop"/>
    <property type="match status" value="2"/>
</dbReference>
<dbReference type="InterPro" id="IPR050640">
    <property type="entry name" value="Bact_2-comp_sensor_kinase"/>
</dbReference>
<dbReference type="SUPFAM" id="SSF55874">
    <property type="entry name" value="ATPase domain of HSP90 chaperone/DNA topoisomerase II/histidine kinase"/>
    <property type="match status" value="1"/>
</dbReference>
<keyword evidence="1" id="KW-0812">Transmembrane</keyword>
<dbReference type="PANTHER" id="PTHR34220">
    <property type="entry name" value="SENSOR HISTIDINE KINASE YPDA"/>
    <property type="match status" value="1"/>
</dbReference>